<feature type="compositionally biased region" description="Polar residues" evidence="1">
    <location>
        <begin position="247"/>
        <end position="269"/>
    </location>
</feature>
<dbReference type="Pfam" id="PF10545">
    <property type="entry name" value="MADF_DNA_bdg"/>
    <property type="match status" value="1"/>
</dbReference>
<dbReference type="GO" id="GO:0005634">
    <property type="term" value="C:nucleus"/>
    <property type="evidence" value="ECO:0007669"/>
    <property type="project" value="TreeGrafter"/>
</dbReference>
<evidence type="ECO:0000259" key="2">
    <source>
        <dbReference type="PROSITE" id="PS51029"/>
    </source>
</evidence>
<organism evidence="3 4">
    <name type="scientific">Chionoecetes opilio</name>
    <name type="common">Atlantic snow crab</name>
    <name type="synonym">Cancer opilio</name>
    <dbReference type="NCBI Taxonomy" id="41210"/>
    <lineage>
        <taxon>Eukaryota</taxon>
        <taxon>Metazoa</taxon>
        <taxon>Ecdysozoa</taxon>
        <taxon>Arthropoda</taxon>
        <taxon>Crustacea</taxon>
        <taxon>Multicrustacea</taxon>
        <taxon>Malacostraca</taxon>
        <taxon>Eumalacostraca</taxon>
        <taxon>Eucarida</taxon>
        <taxon>Decapoda</taxon>
        <taxon>Pleocyemata</taxon>
        <taxon>Brachyura</taxon>
        <taxon>Eubrachyura</taxon>
        <taxon>Majoidea</taxon>
        <taxon>Majidae</taxon>
        <taxon>Chionoecetes</taxon>
    </lineage>
</organism>
<dbReference type="Pfam" id="PF02944">
    <property type="entry name" value="BESS"/>
    <property type="match status" value="1"/>
</dbReference>
<dbReference type="GO" id="GO:0003677">
    <property type="term" value="F:DNA binding"/>
    <property type="evidence" value="ECO:0007669"/>
    <property type="project" value="InterPro"/>
</dbReference>
<dbReference type="GO" id="GO:0005667">
    <property type="term" value="C:transcription regulator complex"/>
    <property type="evidence" value="ECO:0007669"/>
    <property type="project" value="TreeGrafter"/>
</dbReference>
<dbReference type="AlphaFoldDB" id="A0A8J4Y8A5"/>
<feature type="region of interest" description="Disordered" evidence="1">
    <location>
        <begin position="210"/>
        <end position="275"/>
    </location>
</feature>
<proteinExistence type="predicted"/>
<accession>A0A8J4Y8A5</accession>
<dbReference type="PROSITE" id="PS51029">
    <property type="entry name" value="MADF"/>
    <property type="match status" value="1"/>
</dbReference>
<dbReference type="EMBL" id="JACEEZ010018658">
    <property type="protein sequence ID" value="KAG0716690.1"/>
    <property type="molecule type" value="Genomic_DNA"/>
</dbReference>
<reference evidence="3" key="1">
    <citation type="submission" date="2020-07" db="EMBL/GenBank/DDBJ databases">
        <title>The High-quality genome of the commercially important snow crab, Chionoecetes opilio.</title>
        <authorList>
            <person name="Jeong J.-H."/>
            <person name="Ryu S."/>
        </authorList>
    </citation>
    <scope>NUCLEOTIDE SEQUENCE</scope>
    <source>
        <strain evidence="3">MADBK_172401_WGS</strain>
        <tissue evidence="3">Digestive gland</tissue>
    </source>
</reference>
<dbReference type="InterPro" id="IPR039353">
    <property type="entry name" value="TF_Adf1"/>
</dbReference>
<dbReference type="GO" id="GO:0006357">
    <property type="term" value="P:regulation of transcription by RNA polymerase II"/>
    <property type="evidence" value="ECO:0007669"/>
    <property type="project" value="TreeGrafter"/>
</dbReference>
<dbReference type="Proteomes" id="UP000770661">
    <property type="component" value="Unassembled WGS sequence"/>
</dbReference>
<protein>
    <submittedName>
        <fullName evidence="3">Transcription factor Adf-1</fullName>
    </submittedName>
</protein>
<dbReference type="InterPro" id="IPR004210">
    <property type="entry name" value="BESS_motif"/>
</dbReference>
<dbReference type="OrthoDB" id="6363967at2759"/>
<dbReference type="SMART" id="SM00595">
    <property type="entry name" value="MADF"/>
    <property type="match status" value="1"/>
</dbReference>
<sequence>MEKLIEEVRKCPCLYDMRLEEYRDLQRKDNCWERIAQNLHRNNSRSVKQDWKKLRDCFRQAVARRKTSGQAAKHWKAWRYEKQMQFLIPFMNSRETSTSIENIPSDGVQDEDDTGATHARDTLEEMAAAASTSQDGGICGRQKRKPATTSDVDKLITCLHDTQAMSEQRDDLDYFFMSACHSTRRLPRRLQTQIKREVLDCIARAEEQHENDMSVHASTPSPAPPCSGVAVSNDSNSSFSSAQGSGVTDQSTEARPLSVVSTEVTQTATAYGRPM</sequence>
<feature type="compositionally biased region" description="Low complexity" evidence="1">
    <location>
        <begin position="229"/>
        <end position="246"/>
    </location>
</feature>
<evidence type="ECO:0000256" key="1">
    <source>
        <dbReference type="SAM" id="MobiDB-lite"/>
    </source>
</evidence>
<comment type="caution">
    <text evidence="3">The sequence shown here is derived from an EMBL/GenBank/DDBJ whole genome shotgun (WGS) entry which is preliminary data.</text>
</comment>
<name>A0A8J4Y8A5_CHIOP</name>
<dbReference type="PANTHER" id="PTHR12243">
    <property type="entry name" value="MADF DOMAIN TRANSCRIPTION FACTOR"/>
    <property type="match status" value="1"/>
</dbReference>
<dbReference type="InterPro" id="IPR006578">
    <property type="entry name" value="MADF-dom"/>
</dbReference>
<evidence type="ECO:0000313" key="3">
    <source>
        <dbReference type="EMBL" id="KAG0716690.1"/>
    </source>
</evidence>
<gene>
    <name evidence="3" type="primary">Adf1_3</name>
    <name evidence="3" type="ORF">GWK47_009077</name>
</gene>
<keyword evidence="4" id="KW-1185">Reference proteome</keyword>
<feature type="domain" description="MADF" evidence="2">
    <location>
        <begin position="3"/>
        <end position="92"/>
    </location>
</feature>
<evidence type="ECO:0000313" key="4">
    <source>
        <dbReference type="Proteomes" id="UP000770661"/>
    </source>
</evidence>
<dbReference type="PANTHER" id="PTHR12243:SF67">
    <property type="entry name" value="COREPRESSOR OF PANGOLIN, ISOFORM A-RELATED"/>
    <property type="match status" value="1"/>
</dbReference>